<feature type="transmembrane region" description="Helical" evidence="1">
    <location>
        <begin position="62"/>
        <end position="86"/>
    </location>
</feature>
<evidence type="ECO:0000256" key="1">
    <source>
        <dbReference type="SAM" id="Phobius"/>
    </source>
</evidence>
<sequence length="118" mass="12086">MLGSTPLRMAVAFVLMWGWAVLATRIHPMPAPMIAVPTQGALSAALTAGLKRGVEALSRHIGGSLLPALAALAASATLLVAAHLVAGTPESAATVAMPLAVSGSYVLLFSYLNDRRRA</sequence>
<dbReference type="STRING" id="282197.SAMN04488517_101261"/>
<protein>
    <submittedName>
        <fullName evidence="2">Uncharacterized protein</fullName>
    </submittedName>
</protein>
<feature type="transmembrane region" description="Helical" evidence="1">
    <location>
        <begin position="92"/>
        <end position="112"/>
    </location>
</feature>
<name>A0A0M6XJM5_9RHOB</name>
<proteinExistence type="predicted"/>
<keyword evidence="1" id="KW-0472">Membrane</keyword>
<keyword evidence="1" id="KW-0812">Transmembrane</keyword>
<accession>A0A0M6XJM5</accession>
<evidence type="ECO:0000313" key="2">
    <source>
        <dbReference type="EMBL" id="CTQ31400.1"/>
    </source>
</evidence>
<dbReference type="RefSeq" id="WP_199502135.1">
    <property type="nucleotide sequence ID" value="NZ_CXPG01000009.1"/>
</dbReference>
<keyword evidence="1" id="KW-1133">Transmembrane helix</keyword>
<reference evidence="2 3" key="1">
    <citation type="submission" date="2015-07" db="EMBL/GenBank/DDBJ databases">
        <authorList>
            <person name="Noorani M."/>
        </authorList>
    </citation>
    <scope>NUCLEOTIDE SEQUENCE [LARGE SCALE GENOMIC DNA]</scope>
    <source>
        <strain evidence="2 3">CECT 5088</strain>
    </source>
</reference>
<gene>
    <name evidence="2" type="ORF">JAN5088_00156</name>
</gene>
<dbReference type="Proteomes" id="UP000048908">
    <property type="component" value="Unassembled WGS sequence"/>
</dbReference>
<organism evidence="2 3">
    <name type="scientific">Jannaschia rubra</name>
    <dbReference type="NCBI Taxonomy" id="282197"/>
    <lineage>
        <taxon>Bacteria</taxon>
        <taxon>Pseudomonadati</taxon>
        <taxon>Pseudomonadota</taxon>
        <taxon>Alphaproteobacteria</taxon>
        <taxon>Rhodobacterales</taxon>
        <taxon>Roseobacteraceae</taxon>
        <taxon>Jannaschia</taxon>
    </lineage>
</organism>
<evidence type="ECO:0000313" key="3">
    <source>
        <dbReference type="Proteomes" id="UP000048908"/>
    </source>
</evidence>
<dbReference type="EMBL" id="CXPG01000009">
    <property type="protein sequence ID" value="CTQ31400.1"/>
    <property type="molecule type" value="Genomic_DNA"/>
</dbReference>
<keyword evidence="3" id="KW-1185">Reference proteome</keyword>
<dbReference type="AlphaFoldDB" id="A0A0M6XJM5"/>